<dbReference type="AlphaFoldDB" id="A0A0B2NXL5"/>
<dbReference type="EMBL" id="KN670756">
    <property type="protein sequence ID" value="KHN01881.1"/>
    <property type="molecule type" value="Genomic_DNA"/>
</dbReference>
<organism evidence="1">
    <name type="scientific">Glycine soja</name>
    <name type="common">Wild soybean</name>
    <dbReference type="NCBI Taxonomy" id="3848"/>
    <lineage>
        <taxon>Eukaryota</taxon>
        <taxon>Viridiplantae</taxon>
        <taxon>Streptophyta</taxon>
        <taxon>Embryophyta</taxon>
        <taxon>Tracheophyta</taxon>
        <taxon>Spermatophyta</taxon>
        <taxon>Magnoliopsida</taxon>
        <taxon>eudicotyledons</taxon>
        <taxon>Gunneridae</taxon>
        <taxon>Pentapetalae</taxon>
        <taxon>rosids</taxon>
        <taxon>fabids</taxon>
        <taxon>Fabales</taxon>
        <taxon>Fabaceae</taxon>
        <taxon>Papilionoideae</taxon>
        <taxon>50 kb inversion clade</taxon>
        <taxon>NPAAA clade</taxon>
        <taxon>indigoferoid/millettioid clade</taxon>
        <taxon>Phaseoleae</taxon>
        <taxon>Glycine</taxon>
        <taxon>Glycine subgen. Soja</taxon>
    </lineage>
</organism>
<gene>
    <name evidence="1" type="ORF">glysoja_049848</name>
</gene>
<sequence>MPLKGSLSKLDWLSEAYPLSEEACSLSENKTLENVEPESSMLGAQPARLARTLSFLALSASKPS</sequence>
<accession>A0A0B2NXL5</accession>
<proteinExistence type="predicted"/>
<dbReference type="Proteomes" id="UP000053555">
    <property type="component" value="Unassembled WGS sequence"/>
</dbReference>
<protein>
    <submittedName>
        <fullName evidence="1">Uncharacterized protein</fullName>
    </submittedName>
</protein>
<evidence type="ECO:0000313" key="1">
    <source>
        <dbReference type="EMBL" id="KHN01881.1"/>
    </source>
</evidence>
<reference evidence="1" key="1">
    <citation type="submission" date="2014-07" db="EMBL/GenBank/DDBJ databases">
        <title>Identification of a novel salt tolerance gene in wild soybean by whole-genome sequencing.</title>
        <authorList>
            <person name="Lam H.-M."/>
            <person name="Qi X."/>
            <person name="Li M.-W."/>
            <person name="Liu X."/>
            <person name="Xie M."/>
            <person name="Ni M."/>
            <person name="Xu X."/>
        </authorList>
    </citation>
    <scope>NUCLEOTIDE SEQUENCE [LARGE SCALE GENOMIC DNA]</scope>
    <source>
        <tissue evidence="1">Root</tissue>
    </source>
</reference>
<name>A0A0B2NXL5_GLYSO</name>